<dbReference type="PATRIC" id="fig|453.4.peg.186"/>
<dbReference type="InterPro" id="IPR007325">
    <property type="entry name" value="KFase/CYL"/>
</dbReference>
<organism evidence="1 3">
    <name type="scientific">Legionella feeleii</name>
    <dbReference type="NCBI Taxonomy" id="453"/>
    <lineage>
        <taxon>Bacteria</taxon>
        <taxon>Pseudomonadati</taxon>
        <taxon>Pseudomonadota</taxon>
        <taxon>Gammaproteobacteria</taxon>
        <taxon>Legionellales</taxon>
        <taxon>Legionellaceae</taxon>
        <taxon>Legionella</taxon>
    </lineage>
</organism>
<keyword evidence="1" id="KW-0378">Hydrolase</keyword>
<name>A0A0W0U8K1_9GAMM</name>
<dbReference type="EC" id="3.5.1.9" evidence="2"/>
<dbReference type="EMBL" id="UASS01000040">
    <property type="protein sequence ID" value="SPX62865.1"/>
    <property type="molecule type" value="Genomic_DNA"/>
</dbReference>
<protein>
    <submittedName>
        <fullName evidence="1">Metal-dependent hydrolase</fullName>
        <ecNumber evidence="2">3.5.1.9</ecNumber>
    </submittedName>
</protein>
<keyword evidence="3" id="KW-1185">Reference proteome</keyword>
<dbReference type="AlphaFoldDB" id="A0A0W0U8K1"/>
<evidence type="ECO:0000313" key="3">
    <source>
        <dbReference type="Proteomes" id="UP000054698"/>
    </source>
</evidence>
<reference evidence="1 3" key="1">
    <citation type="submission" date="2015-11" db="EMBL/GenBank/DDBJ databases">
        <title>Genomic analysis of 38 Legionella species identifies large and diverse effector repertoires.</title>
        <authorList>
            <person name="Burstein D."/>
            <person name="Amaro F."/>
            <person name="Zusman T."/>
            <person name="Lifshitz Z."/>
            <person name="Cohen O."/>
            <person name="Gilbert J.A."/>
            <person name="Pupko T."/>
            <person name="Shuman H.A."/>
            <person name="Segal G."/>
        </authorList>
    </citation>
    <scope>NUCLEOTIDE SEQUENCE [LARGE SCALE GENOMIC DNA]</scope>
    <source>
        <strain evidence="1 3">WO-44C</strain>
    </source>
</reference>
<dbReference type="EMBL" id="LNYB01000008">
    <property type="protein sequence ID" value="KTD04340.1"/>
    <property type="molecule type" value="Genomic_DNA"/>
</dbReference>
<evidence type="ECO:0000313" key="1">
    <source>
        <dbReference type="EMBL" id="KTD04340.1"/>
    </source>
</evidence>
<dbReference type="OrthoDB" id="7067800at2"/>
<gene>
    <name evidence="2" type="primary">kynB</name>
    <name evidence="1" type="ORF">Lfee_0167</name>
    <name evidence="2" type="ORF">NCTC12022_03634</name>
</gene>
<dbReference type="Proteomes" id="UP000251942">
    <property type="component" value="Unassembled WGS sequence"/>
</dbReference>
<dbReference type="Pfam" id="PF04199">
    <property type="entry name" value="Cyclase"/>
    <property type="match status" value="1"/>
</dbReference>
<dbReference type="SUPFAM" id="SSF102198">
    <property type="entry name" value="Putative cyclase"/>
    <property type="match status" value="1"/>
</dbReference>
<dbReference type="PANTHER" id="PTHR31118">
    <property type="entry name" value="CYCLASE-LIKE PROTEIN 2"/>
    <property type="match status" value="1"/>
</dbReference>
<dbReference type="PANTHER" id="PTHR31118:SF12">
    <property type="entry name" value="CYCLASE-LIKE PROTEIN 2"/>
    <property type="match status" value="1"/>
</dbReference>
<dbReference type="Gene3D" id="3.50.30.50">
    <property type="entry name" value="Putative cyclase"/>
    <property type="match status" value="1"/>
</dbReference>
<dbReference type="RefSeq" id="WP_058443383.1">
    <property type="nucleotide sequence ID" value="NZ_CAAAHT010000013.1"/>
</dbReference>
<sequence length="231" mass="25843">MNFPYSIIDLTHSLTSDCPSWDKTCGFQYHNVIDYQDYDTGLPFRVQHLIMHAGIGTHIDAPAHCVEGGKSVAELDLNDLLAPAVVIDVSQKVNADYKVVIEDVMNFEAQYGKIATHSFVIIYTGWDQYWLEPEKYHNNYNYPFLAQETAELLLERKIVGLGIDTLSPDRPDDGYPVHKLLLGAGKYLIENVANAVKLPAVGSYILALPLKLLQGTEAPLRLVALINKEKK</sequence>
<dbReference type="GO" id="GO:0019441">
    <property type="term" value="P:L-tryptophan catabolic process to kynurenine"/>
    <property type="evidence" value="ECO:0007669"/>
    <property type="project" value="InterPro"/>
</dbReference>
<reference evidence="2 4" key="2">
    <citation type="submission" date="2018-06" db="EMBL/GenBank/DDBJ databases">
        <authorList>
            <consortium name="Pathogen Informatics"/>
            <person name="Doyle S."/>
        </authorList>
    </citation>
    <scope>NUCLEOTIDE SEQUENCE [LARGE SCALE GENOMIC DNA]</scope>
    <source>
        <strain evidence="2 4">NCTC12022</strain>
    </source>
</reference>
<dbReference type="STRING" id="453.Lfee_0167"/>
<evidence type="ECO:0000313" key="4">
    <source>
        <dbReference type="Proteomes" id="UP000251942"/>
    </source>
</evidence>
<proteinExistence type="predicted"/>
<evidence type="ECO:0000313" key="2">
    <source>
        <dbReference type="EMBL" id="SPX62865.1"/>
    </source>
</evidence>
<dbReference type="GO" id="GO:0004061">
    <property type="term" value="F:arylformamidase activity"/>
    <property type="evidence" value="ECO:0007669"/>
    <property type="project" value="UniProtKB-EC"/>
</dbReference>
<dbReference type="Proteomes" id="UP000054698">
    <property type="component" value="Unassembled WGS sequence"/>
</dbReference>
<accession>A0A0W0U8K1</accession>
<dbReference type="InterPro" id="IPR037175">
    <property type="entry name" value="KFase_sf"/>
</dbReference>